<proteinExistence type="inferred from homology"/>
<comment type="similarity">
    <text evidence="1">Belongs to the UPF0312 family.</text>
</comment>
<dbReference type="Proteomes" id="UP000198881">
    <property type="component" value="Unassembled WGS sequence"/>
</dbReference>
<dbReference type="AlphaFoldDB" id="A0A1I7MRR5"/>
<organism evidence="3 4">
    <name type="scientific">Micrococcus terreus</name>
    <dbReference type="NCBI Taxonomy" id="574650"/>
    <lineage>
        <taxon>Bacteria</taxon>
        <taxon>Bacillati</taxon>
        <taxon>Actinomycetota</taxon>
        <taxon>Actinomycetes</taxon>
        <taxon>Micrococcales</taxon>
        <taxon>Micrococcaceae</taxon>
        <taxon>Micrococcus</taxon>
    </lineage>
</organism>
<protein>
    <submittedName>
        <fullName evidence="3">Polyisoprenoid-binding protein YceI</fullName>
    </submittedName>
</protein>
<dbReference type="EMBL" id="FPCG01000011">
    <property type="protein sequence ID" value="SFV24593.1"/>
    <property type="molecule type" value="Genomic_DNA"/>
</dbReference>
<dbReference type="STRING" id="574650.SAMN04487966_111116"/>
<dbReference type="Pfam" id="PF04264">
    <property type="entry name" value="YceI"/>
    <property type="match status" value="1"/>
</dbReference>
<evidence type="ECO:0000313" key="4">
    <source>
        <dbReference type="Proteomes" id="UP000198881"/>
    </source>
</evidence>
<gene>
    <name evidence="3" type="ORF">SAMN04487966_111116</name>
</gene>
<dbReference type="SUPFAM" id="SSF101874">
    <property type="entry name" value="YceI-like"/>
    <property type="match status" value="1"/>
</dbReference>
<evidence type="ECO:0000313" key="3">
    <source>
        <dbReference type="EMBL" id="SFV24593.1"/>
    </source>
</evidence>
<dbReference type="RefSeq" id="WP_091699107.1">
    <property type="nucleotide sequence ID" value="NZ_FPCG01000011.1"/>
</dbReference>
<feature type="domain" description="Lipid/polyisoprenoid-binding YceI-like" evidence="2">
    <location>
        <begin position="8"/>
        <end position="177"/>
    </location>
</feature>
<dbReference type="PANTHER" id="PTHR34406:SF1">
    <property type="entry name" value="PROTEIN YCEI"/>
    <property type="match status" value="1"/>
</dbReference>
<dbReference type="Gene3D" id="2.40.128.110">
    <property type="entry name" value="Lipid/polyisoprenoid-binding, YceI-like"/>
    <property type="match status" value="1"/>
</dbReference>
<dbReference type="InterPro" id="IPR007372">
    <property type="entry name" value="Lipid/polyisoprenoid-bd_YceI"/>
</dbReference>
<sequence>MTTLTPGTWNLDPTHTDVAFTVRHAGISKVRGTFTAVEGNLTVNDSFSASSVDITIDMGSINTGEPNRDGHVKGEDFFDVEKNPTMRFVSTEVRGEGEEFTLVGDLTIKGITRSVELEAEFGGQTVDAFGMTRAGFEAKGEISRKDFDITWNAPLQSAAGGVLVSDKVKIEIDASFVLPGEDAAQA</sequence>
<reference evidence="3 4" key="1">
    <citation type="submission" date="2016-10" db="EMBL/GenBank/DDBJ databases">
        <authorList>
            <person name="de Groot N.N."/>
        </authorList>
    </citation>
    <scope>NUCLEOTIDE SEQUENCE [LARGE SCALE GENOMIC DNA]</scope>
    <source>
        <strain evidence="3 4">CGMCC 1.7054</strain>
    </source>
</reference>
<dbReference type="PANTHER" id="PTHR34406">
    <property type="entry name" value="PROTEIN YCEI"/>
    <property type="match status" value="1"/>
</dbReference>
<evidence type="ECO:0000259" key="2">
    <source>
        <dbReference type="SMART" id="SM00867"/>
    </source>
</evidence>
<dbReference type="OrthoDB" id="9811006at2"/>
<keyword evidence="4" id="KW-1185">Reference proteome</keyword>
<dbReference type="InterPro" id="IPR036761">
    <property type="entry name" value="TTHA0802/YceI-like_sf"/>
</dbReference>
<dbReference type="SMART" id="SM00867">
    <property type="entry name" value="YceI"/>
    <property type="match status" value="1"/>
</dbReference>
<name>A0A1I7MRR5_9MICC</name>
<evidence type="ECO:0000256" key="1">
    <source>
        <dbReference type="ARBA" id="ARBA00008812"/>
    </source>
</evidence>
<accession>A0A1I7MRR5</accession>